<feature type="transmembrane region" description="Helical" evidence="1">
    <location>
        <begin position="113"/>
        <end position="134"/>
    </location>
</feature>
<feature type="transmembrane region" description="Helical" evidence="1">
    <location>
        <begin position="6"/>
        <end position="23"/>
    </location>
</feature>
<protein>
    <submittedName>
        <fullName evidence="2">Uncharacterized protein</fullName>
    </submittedName>
</protein>
<dbReference type="EMBL" id="JBHSHB010000023">
    <property type="protein sequence ID" value="MFC4691090.1"/>
    <property type="molecule type" value="Genomic_DNA"/>
</dbReference>
<proteinExistence type="predicted"/>
<keyword evidence="1" id="KW-0812">Transmembrane</keyword>
<gene>
    <name evidence="2" type="ORF">ACFO5T_11665</name>
</gene>
<sequence length="218" mass="25351">MDYLIYIVLLFEFAAAISATVYYKKYKSTPLKWMLPLLWYIAINEFTCHILLAPYRFEILYNFYEVIVCLGLLIITRLHLSHHTRIAIANVLIIISAIAFTITAITQDPFKDWPVFSFTLSTILIIIALTLYLVEQLKSNKIAAYTRDIFLWVCIGFLIFHISYPVIMFSRYFLVMDSVFIYEAIFLIQFIAVIACYGTIAFGFYRGVHSATLIKRTL</sequence>
<keyword evidence="1" id="KW-1133">Transmembrane helix</keyword>
<dbReference type="RefSeq" id="WP_021778103.1">
    <property type="nucleotide sequence ID" value="NZ_JBHSHB010000023.1"/>
</dbReference>
<accession>A0ABV9LBE3</accession>
<feature type="transmembrane region" description="Helical" evidence="1">
    <location>
        <begin position="149"/>
        <end position="174"/>
    </location>
</feature>
<feature type="transmembrane region" description="Helical" evidence="1">
    <location>
        <begin position="180"/>
        <end position="205"/>
    </location>
</feature>
<feature type="transmembrane region" description="Helical" evidence="1">
    <location>
        <begin position="87"/>
        <end position="107"/>
    </location>
</feature>
<dbReference type="Proteomes" id="UP001595878">
    <property type="component" value="Unassembled WGS sequence"/>
</dbReference>
<reference evidence="3" key="1">
    <citation type="journal article" date="2019" name="Int. J. Syst. Evol. Microbiol.">
        <title>The Global Catalogue of Microorganisms (GCM) 10K type strain sequencing project: providing services to taxonomists for standard genome sequencing and annotation.</title>
        <authorList>
            <consortium name="The Broad Institute Genomics Platform"/>
            <consortium name="The Broad Institute Genome Sequencing Center for Infectious Disease"/>
            <person name="Wu L."/>
            <person name="Ma J."/>
        </authorList>
    </citation>
    <scope>NUCLEOTIDE SEQUENCE [LARGE SCALE GENOMIC DNA]</scope>
    <source>
        <strain evidence="3">CGMCC 4.7427</strain>
    </source>
</reference>
<organism evidence="2 3">
    <name type="scientific">Dokdonia genika</name>
    <dbReference type="NCBI Taxonomy" id="308113"/>
    <lineage>
        <taxon>Bacteria</taxon>
        <taxon>Pseudomonadati</taxon>
        <taxon>Bacteroidota</taxon>
        <taxon>Flavobacteriia</taxon>
        <taxon>Flavobacteriales</taxon>
        <taxon>Flavobacteriaceae</taxon>
        <taxon>Dokdonia</taxon>
    </lineage>
</organism>
<keyword evidence="3" id="KW-1185">Reference proteome</keyword>
<name>A0ABV9LBE3_9FLAO</name>
<comment type="caution">
    <text evidence="2">The sequence shown here is derived from an EMBL/GenBank/DDBJ whole genome shotgun (WGS) entry which is preliminary data.</text>
</comment>
<evidence type="ECO:0000313" key="3">
    <source>
        <dbReference type="Proteomes" id="UP001595878"/>
    </source>
</evidence>
<feature type="transmembrane region" description="Helical" evidence="1">
    <location>
        <begin position="35"/>
        <end position="55"/>
    </location>
</feature>
<evidence type="ECO:0000313" key="2">
    <source>
        <dbReference type="EMBL" id="MFC4691090.1"/>
    </source>
</evidence>
<evidence type="ECO:0000256" key="1">
    <source>
        <dbReference type="SAM" id="Phobius"/>
    </source>
</evidence>
<feature type="transmembrane region" description="Helical" evidence="1">
    <location>
        <begin position="61"/>
        <end position="80"/>
    </location>
</feature>
<keyword evidence="1" id="KW-0472">Membrane</keyword>